<dbReference type="SUPFAM" id="SSF50370">
    <property type="entry name" value="Ricin B-like lectins"/>
    <property type="match status" value="1"/>
</dbReference>
<accession>G9I454</accession>
<protein>
    <submittedName>
        <fullName evidence="2">Carbohydrate binding module</fullName>
    </submittedName>
</protein>
<proteinExistence type="evidence at transcript level"/>
<dbReference type="PROSITE" id="PS50231">
    <property type="entry name" value="RICIN_B_LECTIN"/>
    <property type="match status" value="1"/>
</dbReference>
<dbReference type="InterPro" id="IPR035992">
    <property type="entry name" value="Ricin_B-like_lectins"/>
</dbReference>
<dbReference type="AlphaFoldDB" id="G9I454"/>
<dbReference type="SMART" id="SM00458">
    <property type="entry name" value="RICIN"/>
    <property type="match status" value="1"/>
</dbReference>
<reference evidence="2" key="1">
    <citation type="journal article" date="2012" name="Insect Mol. Biol.">
        <title>Carbohydrate-active enzymes revealed in Coptotermes formosanus (Isoptera: Rhinotermitidae) transcriptome.</title>
        <authorList>
            <person name="Zhang D."/>
            <person name="Lax A.R."/>
            <person name="Henrissat B."/>
            <person name="Coutinho P."/>
            <person name="Katiya N."/>
            <person name="Nierman W.C."/>
            <person name="Fedorova N."/>
        </authorList>
    </citation>
    <scope>NUCLEOTIDE SEQUENCE</scope>
</reference>
<dbReference type="InterPro" id="IPR000772">
    <property type="entry name" value="Ricin_B_lectin"/>
</dbReference>
<feature type="non-terminal residue" evidence="2">
    <location>
        <position position="1"/>
    </location>
</feature>
<evidence type="ECO:0000313" key="2">
    <source>
        <dbReference type="EMBL" id="AEW67348.1"/>
    </source>
</evidence>
<dbReference type="CDD" id="cd00161">
    <property type="entry name" value="beta-trefoil_Ricin-like"/>
    <property type="match status" value="1"/>
</dbReference>
<dbReference type="Gene3D" id="2.80.10.50">
    <property type="match status" value="1"/>
</dbReference>
<evidence type="ECO:0000259" key="1">
    <source>
        <dbReference type="SMART" id="SM00458"/>
    </source>
</evidence>
<sequence length="161" mass="17917">LLVTIDYVAAGGQSVVHRPIKINSVKEILCNMPFIIKSVSSGLVLDVKNQEKRNGAEVILWPYNGGKNQLWEYKNNMIYSKLSGLVLDISGATHGGPIITYSPHGGSNQKWHFDDDFTVRSGTGMVLDVEGGRFHQGTRIIGFRKQGGQNQKFRIEPYNNK</sequence>
<dbReference type="EMBL" id="JN565066">
    <property type="protein sequence ID" value="AEW67348.1"/>
    <property type="molecule type" value="mRNA"/>
</dbReference>
<dbReference type="Pfam" id="PF00652">
    <property type="entry name" value="Ricin_B_lectin"/>
    <property type="match status" value="1"/>
</dbReference>
<organism evidence="2">
    <name type="scientific">Coptotermes formosanus</name>
    <name type="common">Formosan subterranean termite</name>
    <dbReference type="NCBI Taxonomy" id="36987"/>
    <lineage>
        <taxon>Eukaryota</taxon>
        <taxon>Metazoa</taxon>
        <taxon>Ecdysozoa</taxon>
        <taxon>Arthropoda</taxon>
        <taxon>Hexapoda</taxon>
        <taxon>Insecta</taxon>
        <taxon>Pterygota</taxon>
        <taxon>Neoptera</taxon>
        <taxon>Polyneoptera</taxon>
        <taxon>Dictyoptera</taxon>
        <taxon>Blattodea</taxon>
        <taxon>Blattoidea</taxon>
        <taxon>Termitoidae</taxon>
        <taxon>Rhinotermitidae</taxon>
        <taxon>Coptotermes</taxon>
    </lineage>
</organism>
<name>G9I454_COPFO</name>
<feature type="domain" description="Ricin B lectin" evidence="1">
    <location>
        <begin position="33"/>
        <end position="156"/>
    </location>
</feature>